<dbReference type="Gene3D" id="3.30.70.270">
    <property type="match status" value="1"/>
</dbReference>
<dbReference type="Pfam" id="PF00990">
    <property type="entry name" value="GGDEF"/>
    <property type="match status" value="1"/>
</dbReference>
<evidence type="ECO:0000313" key="3">
    <source>
        <dbReference type="Proteomes" id="UP001183643"/>
    </source>
</evidence>
<evidence type="ECO:0000259" key="1">
    <source>
        <dbReference type="PROSITE" id="PS50887"/>
    </source>
</evidence>
<dbReference type="GO" id="GO:0005886">
    <property type="term" value="C:plasma membrane"/>
    <property type="evidence" value="ECO:0007669"/>
    <property type="project" value="TreeGrafter"/>
</dbReference>
<dbReference type="GO" id="GO:1902201">
    <property type="term" value="P:negative regulation of bacterial-type flagellum-dependent cell motility"/>
    <property type="evidence" value="ECO:0007669"/>
    <property type="project" value="TreeGrafter"/>
</dbReference>
<keyword evidence="3" id="KW-1185">Reference proteome</keyword>
<dbReference type="Proteomes" id="UP001183643">
    <property type="component" value="Unassembled WGS sequence"/>
</dbReference>
<gene>
    <name evidence="2" type="ORF">J2S41_007225</name>
</gene>
<dbReference type="InterPro" id="IPR029787">
    <property type="entry name" value="Nucleotide_cyclase"/>
</dbReference>
<dbReference type="InterPro" id="IPR043128">
    <property type="entry name" value="Rev_trsase/Diguanyl_cyclase"/>
</dbReference>
<accession>A0AAE3YWD0</accession>
<proteinExistence type="predicted"/>
<dbReference type="PANTHER" id="PTHR45138">
    <property type="entry name" value="REGULATORY COMPONENTS OF SENSORY TRANSDUCTION SYSTEM"/>
    <property type="match status" value="1"/>
</dbReference>
<evidence type="ECO:0000313" key="2">
    <source>
        <dbReference type="EMBL" id="MDR7280447.1"/>
    </source>
</evidence>
<dbReference type="GO" id="GO:0052621">
    <property type="term" value="F:diguanylate cyclase activity"/>
    <property type="evidence" value="ECO:0007669"/>
    <property type="project" value="TreeGrafter"/>
</dbReference>
<dbReference type="RefSeq" id="WP_310374815.1">
    <property type="nucleotide sequence ID" value="NZ_JAVDYB010000001.1"/>
</dbReference>
<dbReference type="AlphaFoldDB" id="A0AAE3YWD0"/>
<dbReference type="SUPFAM" id="SSF55073">
    <property type="entry name" value="Nucleotide cyclase"/>
    <property type="match status" value="1"/>
</dbReference>
<dbReference type="CDD" id="cd01949">
    <property type="entry name" value="GGDEF"/>
    <property type="match status" value="1"/>
</dbReference>
<reference evidence="2" key="1">
    <citation type="submission" date="2023-07" db="EMBL/GenBank/DDBJ databases">
        <title>Sequencing the genomes of 1000 actinobacteria strains.</title>
        <authorList>
            <person name="Klenk H.-P."/>
        </authorList>
    </citation>
    <scope>NUCLEOTIDE SEQUENCE</scope>
    <source>
        <strain evidence="2">DSM 44707</strain>
    </source>
</reference>
<dbReference type="InterPro" id="IPR000160">
    <property type="entry name" value="GGDEF_dom"/>
</dbReference>
<dbReference type="GO" id="GO:0043709">
    <property type="term" value="P:cell adhesion involved in single-species biofilm formation"/>
    <property type="evidence" value="ECO:0007669"/>
    <property type="project" value="TreeGrafter"/>
</dbReference>
<protein>
    <submittedName>
        <fullName evidence="2">Diguanylate cyclase (GGDEF)-like protein</fullName>
    </submittedName>
</protein>
<organism evidence="2 3">
    <name type="scientific">Catenuloplanes atrovinosus</name>
    <dbReference type="NCBI Taxonomy" id="137266"/>
    <lineage>
        <taxon>Bacteria</taxon>
        <taxon>Bacillati</taxon>
        <taxon>Actinomycetota</taxon>
        <taxon>Actinomycetes</taxon>
        <taxon>Micromonosporales</taxon>
        <taxon>Micromonosporaceae</taxon>
        <taxon>Catenuloplanes</taxon>
    </lineage>
</organism>
<dbReference type="PROSITE" id="PS50887">
    <property type="entry name" value="GGDEF"/>
    <property type="match status" value="1"/>
</dbReference>
<sequence length="157" mass="17019">MDAPTGAIDRSAWEEELERRVTAAYRGRYPLVIVLLDLDHFAAYRADHGREAGDQLLLDAGEAWRAHVRPDDLLVRYGDGRFGVILSRVQLRAAERIIARLHQATPAGRTFSAGVALWNGSEDAAALVARAGEALEAAKEAGHNQFVVHGSAPSTVP</sequence>
<dbReference type="SMART" id="SM00267">
    <property type="entry name" value="GGDEF"/>
    <property type="match status" value="1"/>
</dbReference>
<dbReference type="EMBL" id="JAVDYB010000001">
    <property type="protein sequence ID" value="MDR7280447.1"/>
    <property type="molecule type" value="Genomic_DNA"/>
</dbReference>
<feature type="domain" description="GGDEF" evidence="1">
    <location>
        <begin position="29"/>
        <end position="151"/>
    </location>
</feature>
<comment type="caution">
    <text evidence="2">The sequence shown here is derived from an EMBL/GenBank/DDBJ whole genome shotgun (WGS) entry which is preliminary data.</text>
</comment>
<name>A0AAE3YWD0_9ACTN</name>
<dbReference type="NCBIfam" id="TIGR00254">
    <property type="entry name" value="GGDEF"/>
    <property type="match status" value="1"/>
</dbReference>
<dbReference type="PANTHER" id="PTHR45138:SF9">
    <property type="entry name" value="DIGUANYLATE CYCLASE DGCM-RELATED"/>
    <property type="match status" value="1"/>
</dbReference>
<dbReference type="InterPro" id="IPR050469">
    <property type="entry name" value="Diguanylate_Cyclase"/>
</dbReference>